<evidence type="ECO:0000313" key="17">
    <source>
        <dbReference type="EMBL" id="KAL3401450.1"/>
    </source>
</evidence>
<keyword evidence="10" id="KW-0406">Ion transport</keyword>
<comment type="similarity">
    <text evidence="13">Belongs to the MICU1 family. MICU1 subfamily.</text>
</comment>
<evidence type="ECO:0000256" key="9">
    <source>
        <dbReference type="ARBA" id="ARBA00022946"/>
    </source>
</evidence>
<keyword evidence="4" id="KW-0109">Calcium transport</keyword>
<keyword evidence="18" id="KW-1185">Reference proteome</keyword>
<dbReference type="Pfam" id="PF13833">
    <property type="entry name" value="EF-hand_8"/>
    <property type="match status" value="1"/>
</dbReference>
<evidence type="ECO:0000256" key="5">
    <source>
        <dbReference type="ARBA" id="ARBA00022723"/>
    </source>
</evidence>
<feature type="domain" description="EF-hand" evidence="16">
    <location>
        <begin position="294"/>
        <end position="329"/>
    </location>
</feature>
<evidence type="ECO:0000256" key="7">
    <source>
        <dbReference type="ARBA" id="ARBA00022792"/>
    </source>
</evidence>
<feature type="region of interest" description="Disordered" evidence="14">
    <location>
        <begin position="99"/>
        <end position="127"/>
    </location>
</feature>
<gene>
    <name evidence="17" type="ORF">TKK_005291</name>
</gene>
<dbReference type="GO" id="GO:0005743">
    <property type="term" value="C:mitochondrial inner membrane"/>
    <property type="evidence" value="ECO:0007669"/>
    <property type="project" value="UniProtKB-SubCell"/>
</dbReference>
<dbReference type="InterPro" id="IPR039800">
    <property type="entry name" value="MICU1/2/3"/>
</dbReference>
<dbReference type="GO" id="GO:0005758">
    <property type="term" value="C:mitochondrial intermembrane space"/>
    <property type="evidence" value="ECO:0007669"/>
    <property type="project" value="UniProtKB-SubCell"/>
</dbReference>
<dbReference type="PROSITE" id="PS00018">
    <property type="entry name" value="EF_HAND_1"/>
    <property type="match status" value="2"/>
</dbReference>
<reference evidence="17 18" key="1">
    <citation type="journal article" date="2024" name="bioRxiv">
        <title>A reference genome for Trichogramma kaykai: A tiny desert-dwelling parasitoid wasp with competing sex-ratio distorters.</title>
        <authorList>
            <person name="Culotta J."/>
            <person name="Lindsey A.R."/>
        </authorList>
    </citation>
    <scope>NUCLEOTIDE SEQUENCE [LARGE SCALE GENOMIC DNA]</scope>
    <source>
        <strain evidence="17 18">KSX58</strain>
    </source>
</reference>
<keyword evidence="5" id="KW-0479">Metal-binding</keyword>
<dbReference type="PANTHER" id="PTHR12294">
    <property type="entry name" value="EF HAND DOMAIN FAMILY A1,A2-RELATED"/>
    <property type="match status" value="1"/>
</dbReference>
<evidence type="ECO:0000256" key="14">
    <source>
        <dbReference type="SAM" id="MobiDB-lite"/>
    </source>
</evidence>
<dbReference type="PROSITE" id="PS50222">
    <property type="entry name" value="EF_HAND_2"/>
    <property type="match status" value="2"/>
</dbReference>
<dbReference type="PANTHER" id="PTHR12294:SF1">
    <property type="entry name" value="CALCIUM UPTAKE PROTEIN 1, MITOCHONDRIAL"/>
    <property type="match status" value="1"/>
</dbReference>
<accession>A0ABD2X8T6</accession>
<dbReference type="GO" id="GO:0036444">
    <property type="term" value="P:calcium import into the mitochondrion"/>
    <property type="evidence" value="ECO:0007669"/>
    <property type="project" value="UniProtKB-ARBA"/>
</dbReference>
<dbReference type="EMBL" id="JBJJXI010000045">
    <property type="protein sequence ID" value="KAL3401450.1"/>
    <property type="molecule type" value="Genomic_DNA"/>
</dbReference>
<feature type="transmembrane region" description="Helical" evidence="15">
    <location>
        <begin position="61"/>
        <end position="82"/>
    </location>
</feature>
<dbReference type="SUPFAM" id="SSF47473">
    <property type="entry name" value="EF-hand"/>
    <property type="match status" value="2"/>
</dbReference>
<organism evidence="17 18">
    <name type="scientific">Trichogramma kaykai</name>
    <dbReference type="NCBI Taxonomy" id="54128"/>
    <lineage>
        <taxon>Eukaryota</taxon>
        <taxon>Metazoa</taxon>
        <taxon>Ecdysozoa</taxon>
        <taxon>Arthropoda</taxon>
        <taxon>Hexapoda</taxon>
        <taxon>Insecta</taxon>
        <taxon>Pterygota</taxon>
        <taxon>Neoptera</taxon>
        <taxon>Endopterygota</taxon>
        <taxon>Hymenoptera</taxon>
        <taxon>Apocrita</taxon>
        <taxon>Proctotrupomorpha</taxon>
        <taxon>Chalcidoidea</taxon>
        <taxon>Trichogrammatidae</taxon>
        <taxon>Trichogramma</taxon>
    </lineage>
</organism>
<evidence type="ECO:0000256" key="1">
    <source>
        <dbReference type="ARBA" id="ARBA00004273"/>
    </source>
</evidence>
<keyword evidence="6" id="KW-0677">Repeat</keyword>
<name>A0ABD2X8T6_9HYME</name>
<evidence type="ECO:0000256" key="2">
    <source>
        <dbReference type="ARBA" id="ARBA00004569"/>
    </source>
</evidence>
<evidence type="ECO:0000313" key="18">
    <source>
        <dbReference type="Proteomes" id="UP001627154"/>
    </source>
</evidence>
<keyword evidence="11" id="KW-0496">Mitochondrion</keyword>
<dbReference type="InterPro" id="IPR018247">
    <property type="entry name" value="EF_Hand_1_Ca_BS"/>
</dbReference>
<keyword evidence="9" id="KW-0809">Transit peptide</keyword>
<keyword evidence="12 15" id="KW-0472">Membrane</keyword>
<evidence type="ECO:0000256" key="12">
    <source>
        <dbReference type="ARBA" id="ARBA00023136"/>
    </source>
</evidence>
<comment type="caution">
    <text evidence="17">The sequence shown here is derived from an EMBL/GenBank/DDBJ whole genome shotgun (WGS) entry which is preliminary data.</text>
</comment>
<keyword evidence="7" id="KW-0999">Mitochondrion inner membrane</keyword>
<feature type="domain" description="EF-hand" evidence="16">
    <location>
        <begin position="485"/>
        <end position="520"/>
    </location>
</feature>
<dbReference type="Pfam" id="PF13202">
    <property type="entry name" value="EF-hand_5"/>
    <property type="match status" value="1"/>
</dbReference>
<evidence type="ECO:0000256" key="15">
    <source>
        <dbReference type="SAM" id="Phobius"/>
    </source>
</evidence>
<feature type="compositionally biased region" description="Basic and acidic residues" evidence="14">
    <location>
        <begin position="111"/>
        <end position="120"/>
    </location>
</feature>
<dbReference type="Proteomes" id="UP001627154">
    <property type="component" value="Unassembled WGS sequence"/>
</dbReference>
<proteinExistence type="inferred from homology"/>
<dbReference type="SMART" id="SM00054">
    <property type="entry name" value="EFh"/>
    <property type="match status" value="2"/>
</dbReference>
<evidence type="ECO:0000256" key="4">
    <source>
        <dbReference type="ARBA" id="ARBA00022568"/>
    </source>
</evidence>
<dbReference type="CDD" id="cd15900">
    <property type="entry name" value="EFh_MICU"/>
    <property type="match status" value="1"/>
</dbReference>
<protein>
    <recommendedName>
        <fullName evidence="16">EF-hand domain-containing protein</fullName>
    </recommendedName>
</protein>
<evidence type="ECO:0000256" key="13">
    <source>
        <dbReference type="ARBA" id="ARBA00038333"/>
    </source>
</evidence>
<sequence length="547" mass="63406">MALSRFARPLLLNAQKFNYFKVVAVNSFNHRPEYEICVYQHKTQCRNFKNFGHKREKIPPLTGLVTFLFFASSVMAIVNWRWIKSFFFPSVEAAAKIQHGENEEDEDVSDVDEHVSEHDEHKKKKGKKVGFRDRKIIEYENRMRAYSTPDKIFRYFATVKVISLEMSETYMTPDDFLRAITPGMKQPDVEYENRIRQFSTPDKVFRYFATLEVINPNNGAHEVLMTPDDFLRSLTPGVPQPQGLGLDRYKRYDPKTVQNKLDLDLNENSIFYTLGSYGLITFSDYIFLLTVLSTSRRHFEIAFRMFDVNGDGDVDYEEFNKVSNLIRQQSSIGSRHRDHANTGNTFKGVNSALMTFFFGSDLKKKLKIEKFLEFQEQLQREILSLEFERKAPDENGYISEVAFTELLLAYAGFSEKKKSRIVKRVKKVFKDCSQGIQKEDYLKFYRFLSNINDVDTALTFYHIAGASIDPATLKHVAKTVSQVDLSDHIIKVVYCIFDENMDGQLSNREFVAVMKNRALRGLEKPKDTGFVKLLQSIIKCAKNNYAA</sequence>
<dbReference type="GO" id="GO:0046872">
    <property type="term" value="F:metal ion binding"/>
    <property type="evidence" value="ECO:0007669"/>
    <property type="project" value="UniProtKB-KW"/>
</dbReference>
<dbReference type="AlphaFoldDB" id="A0ABD2X8T6"/>
<keyword evidence="15" id="KW-1133">Transmembrane helix</keyword>
<dbReference type="InterPro" id="IPR002048">
    <property type="entry name" value="EF_hand_dom"/>
</dbReference>
<evidence type="ECO:0000256" key="6">
    <source>
        <dbReference type="ARBA" id="ARBA00022737"/>
    </source>
</evidence>
<evidence type="ECO:0000256" key="8">
    <source>
        <dbReference type="ARBA" id="ARBA00022837"/>
    </source>
</evidence>
<keyword evidence="15" id="KW-0812">Transmembrane</keyword>
<evidence type="ECO:0000256" key="11">
    <source>
        <dbReference type="ARBA" id="ARBA00023128"/>
    </source>
</evidence>
<keyword evidence="3" id="KW-0813">Transport</keyword>
<dbReference type="Gene3D" id="1.10.238.10">
    <property type="entry name" value="EF-hand"/>
    <property type="match status" value="2"/>
</dbReference>
<evidence type="ECO:0000256" key="3">
    <source>
        <dbReference type="ARBA" id="ARBA00022448"/>
    </source>
</evidence>
<comment type="subcellular location">
    <subcellularLocation>
        <location evidence="1">Mitochondrion inner membrane</location>
    </subcellularLocation>
    <subcellularLocation>
        <location evidence="2">Mitochondrion intermembrane space</location>
    </subcellularLocation>
</comment>
<keyword evidence="8" id="KW-0106">Calcium</keyword>
<evidence type="ECO:0000256" key="10">
    <source>
        <dbReference type="ARBA" id="ARBA00023065"/>
    </source>
</evidence>
<evidence type="ECO:0000259" key="16">
    <source>
        <dbReference type="PROSITE" id="PS50222"/>
    </source>
</evidence>
<dbReference type="InterPro" id="IPR011992">
    <property type="entry name" value="EF-hand-dom_pair"/>
</dbReference>